<organism evidence="3 4">
    <name type="scientific">Tetrahymena thermophila (strain SB210)</name>
    <dbReference type="NCBI Taxonomy" id="312017"/>
    <lineage>
        <taxon>Eukaryota</taxon>
        <taxon>Sar</taxon>
        <taxon>Alveolata</taxon>
        <taxon>Ciliophora</taxon>
        <taxon>Intramacronucleata</taxon>
        <taxon>Oligohymenophorea</taxon>
        <taxon>Hymenostomatida</taxon>
        <taxon>Tetrahymenina</taxon>
        <taxon>Tetrahymenidae</taxon>
        <taxon>Tetrahymena</taxon>
    </lineage>
</organism>
<sequence length="651" mass="76033">MNINTNSLPLGHASQKTSDSFVIEEFFKGHKDIFNSKNNYNLAIDSSSQIQKNLINGSTNNLEGSTKEEDPQQIQETINQQTDNQNSQHDEECLNQIDCENSLNQNEFYKKQEALQKEERNHGSYLNDLKHYQEKDKDEENKRALQTFKFLLQKSNNNIDESGLKDEIVPFQQDISQIDPKYEQNHTYNLENENTEYILRNAEKYLDSPDYDQEDQQNDKKHQYLPEDYTGNIPESFEEKQKDSLFLSQIKSQKQQIQDLQMQEREENEISFHQDQNQFTNQINENQTQINAESKLQQDTSPLHKSDSQITFERCQNIEKIIEEYERSIQNLSSVEEQPAVLKSRSDLKLQSRSNSKQQDQMLEKQSSQSSINQAQKAPSSILTPSKQNSNTSIASKPPKDQSKRESNLKLNNQESQEKTEKDIKYQFQIQLLESENQDLKQQIHQVQLEKEALQLKIDRLESKNESLTKNMSQFKEKLSLIASIDSEISSNLEILSVENQELSSQNEQFQQQINALTNQSNALQFENKNLLESIKNMKTQIQYFQEKLDEKFDILNSEHTNKNKKFQEDVIIKFQNVKESISNYIHQNSDLNQISKEVLKAYAPQKLQTKIDIKIKQIEKNSQSYYSQIDQSLDNLLSLINDFTSNIDEV</sequence>
<protein>
    <submittedName>
        <fullName evidence="3">Uncharacterized protein</fullName>
    </submittedName>
</protein>
<dbReference type="EMBL" id="GG662488">
    <property type="protein sequence ID" value="EAS03322.1"/>
    <property type="molecule type" value="Genomic_DNA"/>
</dbReference>
<dbReference type="HOGENOM" id="CLU_421234_0_0_1"/>
<feature type="compositionally biased region" description="Polar residues" evidence="2">
    <location>
        <begin position="351"/>
        <end position="395"/>
    </location>
</feature>
<feature type="region of interest" description="Disordered" evidence="2">
    <location>
        <begin position="209"/>
        <end position="234"/>
    </location>
</feature>
<evidence type="ECO:0000313" key="4">
    <source>
        <dbReference type="Proteomes" id="UP000009168"/>
    </source>
</evidence>
<dbReference type="GeneID" id="7827175"/>
<feature type="compositionally biased region" description="Polar residues" evidence="2">
    <location>
        <begin position="72"/>
        <end position="87"/>
    </location>
</feature>
<feature type="region of interest" description="Disordered" evidence="2">
    <location>
        <begin position="56"/>
        <end position="89"/>
    </location>
</feature>
<dbReference type="AlphaFoldDB" id="Q245B5"/>
<dbReference type="KEGG" id="tet:TTHERM_00693010"/>
<dbReference type="STRING" id="312017.Q245B5"/>
<dbReference type="InParanoid" id="Q245B5"/>
<keyword evidence="4" id="KW-1185">Reference proteome</keyword>
<dbReference type="Proteomes" id="UP000009168">
    <property type="component" value="Unassembled WGS sequence"/>
</dbReference>
<evidence type="ECO:0000256" key="1">
    <source>
        <dbReference type="SAM" id="Coils"/>
    </source>
</evidence>
<feature type="coiled-coil region" evidence="1">
    <location>
        <begin position="430"/>
        <end position="548"/>
    </location>
</feature>
<feature type="compositionally biased region" description="Basic and acidic residues" evidence="2">
    <location>
        <begin position="398"/>
        <end position="408"/>
    </location>
</feature>
<keyword evidence="1" id="KW-0175">Coiled coil</keyword>
<dbReference type="OMA" id="MQEREEN"/>
<evidence type="ECO:0000313" key="3">
    <source>
        <dbReference type="EMBL" id="EAS03322.1"/>
    </source>
</evidence>
<feature type="region of interest" description="Disordered" evidence="2">
    <location>
        <begin position="342"/>
        <end position="420"/>
    </location>
</feature>
<proteinExistence type="predicted"/>
<name>Q245B5_TETTS</name>
<evidence type="ECO:0000256" key="2">
    <source>
        <dbReference type="SAM" id="MobiDB-lite"/>
    </source>
</evidence>
<accession>Q245B5</accession>
<gene>
    <name evidence="3" type="ORF">TTHERM_00693010</name>
</gene>
<feature type="region of interest" description="Disordered" evidence="2">
    <location>
        <begin position="120"/>
        <end position="140"/>
    </location>
</feature>
<dbReference type="RefSeq" id="XP_001023567.1">
    <property type="nucleotide sequence ID" value="XM_001023567.1"/>
</dbReference>
<reference evidence="4" key="1">
    <citation type="journal article" date="2006" name="PLoS Biol.">
        <title>Macronuclear genome sequence of the ciliate Tetrahymena thermophila, a model eukaryote.</title>
        <authorList>
            <person name="Eisen J.A."/>
            <person name="Coyne R.S."/>
            <person name="Wu M."/>
            <person name="Wu D."/>
            <person name="Thiagarajan M."/>
            <person name="Wortman J.R."/>
            <person name="Badger J.H."/>
            <person name="Ren Q."/>
            <person name="Amedeo P."/>
            <person name="Jones K.M."/>
            <person name="Tallon L.J."/>
            <person name="Delcher A.L."/>
            <person name="Salzberg S.L."/>
            <person name="Silva J.C."/>
            <person name="Haas B.J."/>
            <person name="Majoros W.H."/>
            <person name="Farzad M."/>
            <person name="Carlton J.M."/>
            <person name="Smith R.K. Jr."/>
            <person name="Garg J."/>
            <person name="Pearlman R.E."/>
            <person name="Karrer K.M."/>
            <person name="Sun L."/>
            <person name="Manning G."/>
            <person name="Elde N.C."/>
            <person name="Turkewitz A.P."/>
            <person name="Asai D.J."/>
            <person name="Wilkes D.E."/>
            <person name="Wang Y."/>
            <person name="Cai H."/>
            <person name="Collins K."/>
            <person name="Stewart B.A."/>
            <person name="Lee S.R."/>
            <person name="Wilamowska K."/>
            <person name="Weinberg Z."/>
            <person name="Ruzzo W.L."/>
            <person name="Wloga D."/>
            <person name="Gaertig J."/>
            <person name="Frankel J."/>
            <person name="Tsao C.-C."/>
            <person name="Gorovsky M.A."/>
            <person name="Keeling P.J."/>
            <person name="Waller R.F."/>
            <person name="Patron N.J."/>
            <person name="Cherry J.M."/>
            <person name="Stover N.A."/>
            <person name="Krieger C.J."/>
            <person name="del Toro C."/>
            <person name="Ryder H.F."/>
            <person name="Williamson S.C."/>
            <person name="Barbeau R.A."/>
            <person name="Hamilton E.P."/>
            <person name="Orias E."/>
        </authorList>
    </citation>
    <scope>NUCLEOTIDE SEQUENCE [LARGE SCALE GENOMIC DNA]</scope>
    <source>
        <strain evidence="4">SB210</strain>
    </source>
</reference>